<dbReference type="SUPFAM" id="SSF54506">
    <property type="entry name" value="Diaminopimelate epimerase-like"/>
    <property type="match status" value="1"/>
</dbReference>
<dbReference type="Pfam" id="PF05544">
    <property type="entry name" value="Pro_racemase"/>
    <property type="match status" value="1"/>
</dbReference>
<organism evidence="2 3">
    <name type="scientific">Brevibacterium sediminis</name>
    <dbReference type="NCBI Taxonomy" id="1857024"/>
    <lineage>
        <taxon>Bacteria</taxon>
        <taxon>Bacillati</taxon>
        <taxon>Actinomycetota</taxon>
        <taxon>Actinomycetes</taxon>
        <taxon>Micrococcales</taxon>
        <taxon>Brevibacteriaceae</taxon>
        <taxon>Brevibacterium</taxon>
    </lineage>
</organism>
<dbReference type="PANTHER" id="PTHR33442">
    <property type="entry name" value="TRANS-3-HYDROXY-L-PROLINE DEHYDRATASE"/>
    <property type="match status" value="1"/>
</dbReference>
<comment type="similarity">
    <text evidence="1">Belongs to the proline racemase family.</text>
</comment>
<evidence type="ECO:0000313" key="3">
    <source>
        <dbReference type="Proteomes" id="UP000632322"/>
    </source>
</evidence>
<accession>A0ABQ1MM14</accession>
<comment type="caution">
    <text evidence="2">The sequence shown here is derived from an EMBL/GenBank/DDBJ whole genome shotgun (WGS) entry which is preliminary data.</text>
</comment>
<sequence>MSTICTSVDFHTAGEPFRIIAEPPVEIPGRIVAERRELAGPGSAADDLRRLLCFEPRGHADMYGGFITEPDDDGADFGVLFWHKDGFSTACGHGTMALGAWAVSSGIVAVDPSGTTEVTIDVPSGRVRAQVHTDAEGRAASVDFVNVPSRLFSSGITVDTNRGPITVDLAWGGAIYALVDIAQLGAAAGSSQADEVGRLGEMSCEVIPENLTALIALGREVKAGLADHPDTVHPEDDRLSGVYGTIFVDRFGTLPGGELHQRNVTVFADGQVDRSPCGSGTAARVAALHAASELAPGQTLVHESIVGTRFRARVLEETADGVIPVVTGSAHRVATSTFEVDPLDDLVPGFVLR</sequence>
<evidence type="ECO:0000256" key="1">
    <source>
        <dbReference type="ARBA" id="ARBA00007529"/>
    </source>
</evidence>
<name>A0ABQ1MM14_9MICO</name>
<dbReference type="EMBL" id="BMJG01000010">
    <property type="protein sequence ID" value="GGC42945.1"/>
    <property type="molecule type" value="Genomic_DNA"/>
</dbReference>
<protein>
    <submittedName>
        <fullName evidence="2">Proline racemase</fullName>
    </submittedName>
</protein>
<dbReference type="RefSeq" id="WP_229664143.1">
    <property type="nucleotide sequence ID" value="NZ_BMJG01000010.1"/>
</dbReference>
<keyword evidence="3" id="KW-1185">Reference proteome</keyword>
<evidence type="ECO:0000313" key="2">
    <source>
        <dbReference type="EMBL" id="GGC42945.1"/>
    </source>
</evidence>
<reference evidence="3" key="1">
    <citation type="journal article" date="2019" name="Int. J. Syst. Evol. Microbiol.">
        <title>The Global Catalogue of Microorganisms (GCM) 10K type strain sequencing project: providing services to taxonomists for standard genome sequencing and annotation.</title>
        <authorList>
            <consortium name="The Broad Institute Genomics Platform"/>
            <consortium name="The Broad Institute Genome Sequencing Center for Infectious Disease"/>
            <person name="Wu L."/>
            <person name="Ma J."/>
        </authorList>
    </citation>
    <scope>NUCLEOTIDE SEQUENCE [LARGE SCALE GENOMIC DNA]</scope>
    <source>
        <strain evidence="3">CGMCC 1.15472</strain>
    </source>
</reference>
<dbReference type="Proteomes" id="UP000632322">
    <property type="component" value="Unassembled WGS sequence"/>
</dbReference>
<dbReference type="InterPro" id="IPR008794">
    <property type="entry name" value="Pro_racemase_fam"/>
</dbReference>
<dbReference type="PANTHER" id="PTHR33442:SF1">
    <property type="entry name" value="TRANS-3-HYDROXY-L-PROLINE DEHYDRATASE"/>
    <property type="match status" value="1"/>
</dbReference>
<proteinExistence type="inferred from homology"/>
<dbReference type="PIRSF" id="PIRSF029792">
    <property type="entry name" value="Pro_racemase"/>
    <property type="match status" value="1"/>
</dbReference>
<gene>
    <name evidence="2" type="ORF">GCM10010974_26610</name>
</gene>
<dbReference type="Gene3D" id="3.10.310.10">
    <property type="entry name" value="Diaminopimelate Epimerase, Chain A, domain 1"/>
    <property type="match status" value="2"/>
</dbReference>